<name>A0AAW1VN70_RUBAR</name>
<evidence type="ECO:0000313" key="2">
    <source>
        <dbReference type="Proteomes" id="UP001457282"/>
    </source>
</evidence>
<evidence type="ECO:0000313" key="1">
    <source>
        <dbReference type="EMBL" id="KAK9906302.1"/>
    </source>
</evidence>
<dbReference type="AlphaFoldDB" id="A0AAW1VN70"/>
<reference evidence="1 2" key="1">
    <citation type="journal article" date="2023" name="G3 (Bethesda)">
        <title>A chromosome-length genome assembly and annotation of blackberry (Rubus argutus, cv. 'Hillquist').</title>
        <authorList>
            <person name="Bruna T."/>
            <person name="Aryal R."/>
            <person name="Dudchenko O."/>
            <person name="Sargent D.J."/>
            <person name="Mead D."/>
            <person name="Buti M."/>
            <person name="Cavallini A."/>
            <person name="Hytonen T."/>
            <person name="Andres J."/>
            <person name="Pham M."/>
            <person name="Weisz D."/>
            <person name="Mascagni F."/>
            <person name="Usai G."/>
            <person name="Natali L."/>
            <person name="Bassil N."/>
            <person name="Fernandez G.E."/>
            <person name="Lomsadze A."/>
            <person name="Armour M."/>
            <person name="Olukolu B."/>
            <person name="Poorten T."/>
            <person name="Britton C."/>
            <person name="Davik J."/>
            <person name="Ashrafi H."/>
            <person name="Aiden E.L."/>
            <person name="Borodovsky M."/>
            <person name="Worthington M."/>
        </authorList>
    </citation>
    <scope>NUCLEOTIDE SEQUENCE [LARGE SCALE GENOMIC DNA]</scope>
    <source>
        <strain evidence="1">PI 553951</strain>
    </source>
</reference>
<gene>
    <name evidence="1" type="ORF">M0R45_002637</name>
</gene>
<proteinExistence type="predicted"/>
<organism evidence="1 2">
    <name type="scientific">Rubus argutus</name>
    <name type="common">Southern blackberry</name>
    <dbReference type="NCBI Taxonomy" id="59490"/>
    <lineage>
        <taxon>Eukaryota</taxon>
        <taxon>Viridiplantae</taxon>
        <taxon>Streptophyta</taxon>
        <taxon>Embryophyta</taxon>
        <taxon>Tracheophyta</taxon>
        <taxon>Spermatophyta</taxon>
        <taxon>Magnoliopsida</taxon>
        <taxon>eudicotyledons</taxon>
        <taxon>Gunneridae</taxon>
        <taxon>Pentapetalae</taxon>
        <taxon>rosids</taxon>
        <taxon>fabids</taxon>
        <taxon>Rosales</taxon>
        <taxon>Rosaceae</taxon>
        <taxon>Rosoideae</taxon>
        <taxon>Rosoideae incertae sedis</taxon>
        <taxon>Rubus</taxon>
    </lineage>
</organism>
<protein>
    <submittedName>
        <fullName evidence="1">Uncharacterized protein</fullName>
    </submittedName>
</protein>
<dbReference type="Proteomes" id="UP001457282">
    <property type="component" value="Unassembled WGS sequence"/>
</dbReference>
<comment type="caution">
    <text evidence="1">The sequence shown here is derived from an EMBL/GenBank/DDBJ whole genome shotgun (WGS) entry which is preliminary data.</text>
</comment>
<sequence length="113" mass="12115">MISAFAATVQHPFFPRRTSLDLSGFPSRQQIQTRATCAGPLLSLCSITSQPSRLCPAQNGADAVLFQSSSIPHGLVFAQLPDRSSPCCSAVALSCSLFCKGTKRIKKEETGRK</sequence>
<dbReference type="EMBL" id="JBEDUW010000065">
    <property type="protein sequence ID" value="KAK9906302.1"/>
    <property type="molecule type" value="Genomic_DNA"/>
</dbReference>
<keyword evidence="2" id="KW-1185">Reference proteome</keyword>
<accession>A0AAW1VN70</accession>